<protein>
    <recommendedName>
        <fullName evidence="8">3-demethylubiquinol 3-O-methyltransferase</fullName>
    </recommendedName>
</protein>
<dbReference type="CDD" id="cd02440">
    <property type="entry name" value="AdoMet_MTases"/>
    <property type="match status" value="1"/>
</dbReference>
<name>A0A6A6LRA3_HEVBR</name>
<dbReference type="PANTHER" id="PTHR43464:SF19">
    <property type="entry name" value="UBIQUINONE BIOSYNTHESIS O-METHYLTRANSFERASE, MITOCHONDRIAL"/>
    <property type="match status" value="1"/>
</dbReference>
<evidence type="ECO:0000313" key="7">
    <source>
        <dbReference type="Proteomes" id="UP000467840"/>
    </source>
</evidence>
<keyword evidence="2" id="KW-0808">Transferase</keyword>
<dbReference type="EMBL" id="JAAGAX010000009">
    <property type="protein sequence ID" value="KAF2302975.1"/>
    <property type="molecule type" value="Genomic_DNA"/>
</dbReference>
<dbReference type="SUPFAM" id="SSF53335">
    <property type="entry name" value="S-adenosyl-L-methionine-dependent methyltransferases"/>
    <property type="match status" value="1"/>
</dbReference>
<organism evidence="6 7">
    <name type="scientific">Hevea brasiliensis</name>
    <name type="common">Para rubber tree</name>
    <name type="synonym">Siphonia brasiliensis</name>
    <dbReference type="NCBI Taxonomy" id="3981"/>
    <lineage>
        <taxon>Eukaryota</taxon>
        <taxon>Viridiplantae</taxon>
        <taxon>Streptophyta</taxon>
        <taxon>Embryophyta</taxon>
        <taxon>Tracheophyta</taxon>
        <taxon>Spermatophyta</taxon>
        <taxon>Magnoliopsida</taxon>
        <taxon>eudicotyledons</taxon>
        <taxon>Gunneridae</taxon>
        <taxon>Pentapetalae</taxon>
        <taxon>rosids</taxon>
        <taxon>fabids</taxon>
        <taxon>Malpighiales</taxon>
        <taxon>Euphorbiaceae</taxon>
        <taxon>Crotonoideae</taxon>
        <taxon>Micrandreae</taxon>
        <taxon>Hevea</taxon>
    </lineage>
</organism>
<proteinExistence type="predicted"/>
<dbReference type="NCBIfam" id="TIGR01983">
    <property type="entry name" value="UbiG"/>
    <property type="match status" value="2"/>
</dbReference>
<dbReference type="InterPro" id="IPR010233">
    <property type="entry name" value="UbiG_MeTrfase"/>
</dbReference>
<evidence type="ECO:0000256" key="4">
    <source>
        <dbReference type="ARBA" id="ARBA00022691"/>
    </source>
</evidence>
<evidence type="ECO:0000256" key="1">
    <source>
        <dbReference type="ARBA" id="ARBA00022603"/>
    </source>
</evidence>
<keyword evidence="7" id="KW-1185">Reference proteome</keyword>
<comment type="caution">
    <text evidence="6">The sequence shown here is derived from an EMBL/GenBank/DDBJ whole genome shotgun (WGS) entry which is preliminary data.</text>
</comment>
<evidence type="ECO:0008006" key="8">
    <source>
        <dbReference type="Google" id="ProtNLM"/>
    </source>
</evidence>
<dbReference type="GO" id="GO:0061542">
    <property type="term" value="F:3-demethylubiquinol 3-O-methyltransferase activity"/>
    <property type="evidence" value="ECO:0007669"/>
    <property type="project" value="InterPro"/>
</dbReference>
<evidence type="ECO:0000256" key="3">
    <source>
        <dbReference type="ARBA" id="ARBA00022688"/>
    </source>
</evidence>
<sequence>MASNQLLRAIGDPNRFFNTIRRFFSHQPTSTAPPSSVESSPSDISKSADKKSQPDSSLNELELAKFSAIADTWWDPEGPCKPLHAMNPTRLAFICSTLCRHFRKDPSVARPFEGLNIVDVGCGGGILCEPLVRMGATVTGIDALEKNVKIARLHAVIEHVEDPAEFCKTLAALTNTGGATVISTINRSLRSFAIAIVLAEYLLHLLPKGTHQWSSFVTPEELELMLQRASINVQEMAGLVYNPFTGRCSPSDDISVNFIVFGFNTNAHQYPNRESSVSSFIHGWSRPPEGVFNCNIDAANFAHESCMGCGAILRNHEGNFIVGRMGVLQGPHDPTVVKALGLTGGACVDSFLKPSFCEH</sequence>
<gene>
    <name evidence="6" type="ORF">GH714_012198</name>
</gene>
<keyword evidence="4" id="KW-0949">S-adenosyl-L-methionine</keyword>
<dbReference type="InterPro" id="IPR029063">
    <property type="entry name" value="SAM-dependent_MTases_sf"/>
</dbReference>
<feature type="region of interest" description="Disordered" evidence="5">
    <location>
        <begin position="26"/>
        <end position="57"/>
    </location>
</feature>
<dbReference type="Gene3D" id="3.40.50.150">
    <property type="entry name" value="Vaccinia Virus protein VP39"/>
    <property type="match status" value="2"/>
</dbReference>
<dbReference type="GO" id="GO:0005739">
    <property type="term" value="C:mitochondrion"/>
    <property type="evidence" value="ECO:0007669"/>
    <property type="project" value="TreeGrafter"/>
</dbReference>
<evidence type="ECO:0000256" key="2">
    <source>
        <dbReference type="ARBA" id="ARBA00022679"/>
    </source>
</evidence>
<evidence type="ECO:0000256" key="5">
    <source>
        <dbReference type="SAM" id="MobiDB-lite"/>
    </source>
</evidence>
<evidence type="ECO:0000313" key="6">
    <source>
        <dbReference type="EMBL" id="KAF2302975.1"/>
    </source>
</evidence>
<feature type="compositionally biased region" description="Low complexity" evidence="5">
    <location>
        <begin position="28"/>
        <end position="45"/>
    </location>
</feature>
<reference evidence="6 7" key="1">
    <citation type="journal article" date="2020" name="Mol. Plant">
        <title>The Chromosome-Based Rubber Tree Genome Provides New Insights into Spurge Genome Evolution and Rubber Biosynthesis.</title>
        <authorList>
            <person name="Liu J."/>
            <person name="Shi C."/>
            <person name="Shi C.C."/>
            <person name="Li W."/>
            <person name="Zhang Q.J."/>
            <person name="Zhang Y."/>
            <person name="Li K."/>
            <person name="Lu H.F."/>
            <person name="Shi C."/>
            <person name="Zhu S.T."/>
            <person name="Xiao Z.Y."/>
            <person name="Nan H."/>
            <person name="Yue Y."/>
            <person name="Zhu X.G."/>
            <person name="Wu Y."/>
            <person name="Hong X.N."/>
            <person name="Fan G.Y."/>
            <person name="Tong Y."/>
            <person name="Zhang D."/>
            <person name="Mao C.L."/>
            <person name="Liu Y.L."/>
            <person name="Hao S.J."/>
            <person name="Liu W.Q."/>
            <person name="Lv M.Q."/>
            <person name="Zhang H.B."/>
            <person name="Liu Y."/>
            <person name="Hu-Tang G.R."/>
            <person name="Wang J.P."/>
            <person name="Wang J.H."/>
            <person name="Sun Y.H."/>
            <person name="Ni S.B."/>
            <person name="Chen W.B."/>
            <person name="Zhang X.C."/>
            <person name="Jiao Y.N."/>
            <person name="Eichler E.E."/>
            <person name="Li G.H."/>
            <person name="Liu X."/>
            <person name="Gao L.Z."/>
        </authorList>
    </citation>
    <scope>NUCLEOTIDE SEQUENCE [LARGE SCALE GENOMIC DNA]</scope>
    <source>
        <strain evidence="7">cv. GT1</strain>
        <tissue evidence="6">Leaf</tissue>
    </source>
</reference>
<keyword evidence="1" id="KW-0489">Methyltransferase</keyword>
<dbReference type="AlphaFoldDB" id="A0A6A6LRA3"/>
<dbReference type="Pfam" id="PF13489">
    <property type="entry name" value="Methyltransf_23"/>
    <property type="match status" value="1"/>
</dbReference>
<dbReference type="GO" id="GO:0010420">
    <property type="term" value="F:polyprenyldihydroxybenzoate methyltransferase activity"/>
    <property type="evidence" value="ECO:0007669"/>
    <property type="project" value="InterPro"/>
</dbReference>
<dbReference type="Proteomes" id="UP000467840">
    <property type="component" value="Chromosome 16"/>
</dbReference>
<accession>A0A6A6LRA3</accession>
<dbReference type="PANTHER" id="PTHR43464">
    <property type="entry name" value="METHYLTRANSFERASE"/>
    <property type="match status" value="1"/>
</dbReference>
<dbReference type="GO" id="GO:0032259">
    <property type="term" value="P:methylation"/>
    <property type="evidence" value="ECO:0007669"/>
    <property type="project" value="UniProtKB-KW"/>
</dbReference>
<keyword evidence="3" id="KW-0831">Ubiquinone biosynthesis</keyword>